<sequence>MPLPDYKQNYTPTLDVTGYRHLNITTSADNTVKASEGVLGGVMINSTLLSALTIYDSATAAAPTIATLPIGTAAGTFFQYRTRFNTALTVRTLAGADNVTVMYL</sequence>
<proteinExistence type="predicted"/>
<protein>
    <submittedName>
        <fullName evidence="1">Uncharacterized protein</fullName>
    </submittedName>
</protein>
<gene>
    <name evidence="1" type="ORF">LCGC14_2229510</name>
</gene>
<accession>A0A0F9DWB8</accession>
<comment type="caution">
    <text evidence="1">The sequence shown here is derived from an EMBL/GenBank/DDBJ whole genome shotgun (WGS) entry which is preliminary data.</text>
</comment>
<name>A0A0F9DWB8_9ZZZZ</name>
<organism evidence="1">
    <name type="scientific">marine sediment metagenome</name>
    <dbReference type="NCBI Taxonomy" id="412755"/>
    <lineage>
        <taxon>unclassified sequences</taxon>
        <taxon>metagenomes</taxon>
        <taxon>ecological metagenomes</taxon>
    </lineage>
</organism>
<dbReference type="AlphaFoldDB" id="A0A0F9DWB8"/>
<evidence type="ECO:0000313" key="1">
    <source>
        <dbReference type="EMBL" id="KKL58026.1"/>
    </source>
</evidence>
<dbReference type="EMBL" id="LAZR01029961">
    <property type="protein sequence ID" value="KKL58026.1"/>
    <property type="molecule type" value="Genomic_DNA"/>
</dbReference>
<reference evidence="1" key="1">
    <citation type="journal article" date="2015" name="Nature">
        <title>Complex archaea that bridge the gap between prokaryotes and eukaryotes.</title>
        <authorList>
            <person name="Spang A."/>
            <person name="Saw J.H."/>
            <person name="Jorgensen S.L."/>
            <person name="Zaremba-Niedzwiedzka K."/>
            <person name="Martijn J."/>
            <person name="Lind A.E."/>
            <person name="van Eijk R."/>
            <person name="Schleper C."/>
            <person name="Guy L."/>
            <person name="Ettema T.J."/>
        </authorList>
    </citation>
    <scope>NUCLEOTIDE SEQUENCE</scope>
</reference>